<dbReference type="InterPro" id="IPR036514">
    <property type="entry name" value="SGNH_hydro_sf"/>
</dbReference>
<sequence>MIRKMNALGLVLITMLPFVADAAFPSTFRSRPGKATDLEAIVEQGALHLSATVQSEVIEPEKSPRIGSAESPIRVFDPPQGSTGIRFWVKGDTVDDYATVSLRSPEGNVLARGYEAGFLVSDEWQEVVLYWGDFIQNNKPWGGGATGELATTNQYLKIDDMSHIAWGRGFVFHKFDRYDWELSVRDVEFITSPDSRSVPEVFAKGLEHTRERIQEGEDLNILLLGDSITDFGKDRNYAHFAIESFGDDYTGNLTISNCGIAGHSARAGSIILERSLMEMPDPNLVIIFYGANDCKAVAKMGLTPEDFQAQIERLIDLVRIKTGGQADILLISGVPRLDKERQSSTGDVENISDGIIAAASSRQTGLLDTLDVYLDIEADERVEFYRDTIHQNEAGQQFIGELLSQKLQSSNRKF</sequence>
<proteinExistence type="predicted"/>
<name>A0AAQ3QRT7_9BACT</name>
<keyword evidence="4" id="KW-1185">Reference proteome</keyword>
<evidence type="ECO:0000259" key="2">
    <source>
        <dbReference type="Pfam" id="PF13472"/>
    </source>
</evidence>
<organism evidence="3 4">
    <name type="scientific">Rubellicoccus peritrichatus</name>
    <dbReference type="NCBI Taxonomy" id="3080537"/>
    <lineage>
        <taxon>Bacteria</taxon>
        <taxon>Pseudomonadati</taxon>
        <taxon>Verrucomicrobiota</taxon>
        <taxon>Opitutia</taxon>
        <taxon>Puniceicoccales</taxon>
        <taxon>Cerasicoccaceae</taxon>
        <taxon>Rubellicoccus</taxon>
    </lineage>
</organism>
<feature type="signal peptide" evidence="1">
    <location>
        <begin position="1"/>
        <end position="22"/>
    </location>
</feature>
<feature type="chain" id="PRO_5043026699" evidence="1">
    <location>
        <begin position="23"/>
        <end position="414"/>
    </location>
</feature>
<accession>A0AAQ3QRT7</accession>
<dbReference type="AlphaFoldDB" id="A0AAQ3QRT7"/>
<dbReference type="KEGG" id="puo:RZN69_13410"/>
<reference evidence="3 4" key="1">
    <citation type="submission" date="2023-10" db="EMBL/GenBank/DDBJ databases">
        <title>Rubellicoccus peritrichatus gen. nov., sp. nov., isolated from an algae of coral reef tank.</title>
        <authorList>
            <person name="Luo J."/>
        </authorList>
    </citation>
    <scope>NUCLEOTIDE SEQUENCE [LARGE SCALE GENOMIC DNA]</scope>
    <source>
        <strain evidence="3 4">CR14</strain>
    </source>
</reference>
<evidence type="ECO:0000313" key="4">
    <source>
        <dbReference type="Proteomes" id="UP001304300"/>
    </source>
</evidence>
<dbReference type="PANTHER" id="PTHR30383:SF29">
    <property type="entry name" value="SGNH HYDROLASE-TYPE ESTERASE DOMAIN-CONTAINING PROTEIN"/>
    <property type="match status" value="1"/>
</dbReference>
<dbReference type="PANTHER" id="PTHR30383">
    <property type="entry name" value="THIOESTERASE 1/PROTEASE 1/LYSOPHOSPHOLIPASE L1"/>
    <property type="match status" value="1"/>
</dbReference>
<evidence type="ECO:0000313" key="3">
    <source>
        <dbReference type="EMBL" id="WOO39616.1"/>
    </source>
</evidence>
<keyword evidence="3" id="KW-0378">Hydrolase</keyword>
<dbReference type="Gene3D" id="3.40.50.1110">
    <property type="entry name" value="SGNH hydrolase"/>
    <property type="match status" value="1"/>
</dbReference>
<dbReference type="SUPFAM" id="SSF52266">
    <property type="entry name" value="SGNH hydrolase"/>
    <property type="match status" value="1"/>
</dbReference>
<dbReference type="InterPro" id="IPR013830">
    <property type="entry name" value="SGNH_hydro"/>
</dbReference>
<dbReference type="GO" id="GO:0016788">
    <property type="term" value="F:hydrolase activity, acting on ester bonds"/>
    <property type="evidence" value="ECO:0007669"/>
    <property type="project" value="UniProtKB-ARBA"/>
</dbReference>
<feature type="domain" description="SGNH hydrolase-type esterase" evidence="2">
    <location>
        <begin position="223"/>
        <end position="397"/>
    </location>
</feature>
<dbReference type="Pfam" id="PF13472">
    <property type="entry name" value="Lipase_GDSL_2"/>
    <property type="match status" value="1"/>
</dbReference>
<protein>
    <submittedName>
        <fullName evidence="3">SGNH/GDSL hydrolase family protein</fullName>
    </submittedName>
</protein>
<dbReference type="RefSeq" id="WP_317831579.1">
    <property type="nucleotide sequence ID" value="NZ_CP136920.1"/>
</dbReference>
<dbReference type="InterPro" id="IPR051532">
    <property type="entry name" value="Ester_Hydrolysis_Enzymes"/>
</dbReference>
<gene>
    <name evidence="3" type="ORF">RZN69_13410</name>
</gene>
<keyword evidence="1" id="KW-0732">Signal</keyword>
<dbReference type="EMBL" id="CP136920">
    <property type="protein sequence ID" value="WOO39616.1"/>
    <property type="molecule type" value="Genomic_DNA"/>
</dbReference>
<dbReference type="Proteomes" id="UP001304300">
    <property type="component" value="Chromosome"/>
</dbReference>
<evidence type="ECO:0000256" key="1">
    <source>
        <dbReference type="SAM" id="SignalP"/>
    </source>
</evidence>
<dbReference type="CDD" id="cd00229">
    <property type="entry name" value="SGNH_hydrolase"/>
    <property type="match status" value="1"/>
</dbReference>